<evidence type="ECO:0000313" key="1">
    <source>
        <dbReference type="EMBL" id="KQJ95713.1"/>
    </source>
</evidence>
<dbReference type="EMBL" id="CM000882">
    <property type="protein sequence ID" value="KQJ95713.1"/>
    <property type="molecule type" value="Genomic_DNA"/>
</dbReference>
<gene>
    <name evidence="1" type="ORF">BRADI_3g18652v3</name>
</gene>
<dbReference type="InParanoid" id="A0A0Q3Q251"/>
<dbReference type="Proteomes" id="UP000008810">
    <property type="component" value="Chromosome 3"/>
</dbReference>
<reference evidence="2" key="3">
    <citation type="submission" date="2018-08" db="UniProtKB">
        <authorList>
            <consortium name="EnsemblPlants"/>
        </authorList>
    </citation>
    <scope>IDENTIFICATION</scope>
    <source>
        <strain evidence="2">cv. Bd21</strain>
    </source>
</reference>
<reference evidence="1" key="2">
    <citation type="submission" date="2017-06" db="EMBL/GenBank/DDBJ databases">
        <title>WGS assembly of Brachypodium distachyon.</title>
        <authorList>
            <consortium name="The International Brachypodium Initiative"/>
            <person name="Lucas S."/>
            <person name="Harmon-Smith M."/>
            <person name="Lail K."/>
            <person name="Tice H."/>
            <person name="Grimwood J."/>
            <person name="Bruce D."/>
            <person name="Barry K."/>
            <person name="Shu S."/>
            <person name="Lindquist E."/>
            <person name="Wang M."/>
            <person name="Pitluck S."/>
            <person name="Vogel J.P."/>
            <person name="Garvin D.F."/>
            <person name="Mockler T.C."/>
            <person name="Schmutz J."/>
            <person name="Rokhsar D."/>
            <person name="Bevan M.W."/>
        </authorList>
    </citation>
    <scope>NUCLEOTIDE SEQUENCE</scope>
    <source>
        <strain evidence="1">Bd21</strain>
    </source>
</reference>
<organism evidence="1">
    <name type="scientific">Brachypodium distachyon</name>
    <name type="common">Purple false brome</name>
    <name type="synonym">Trachynia distachya</name>
    <dbReference type="NCBI Taxonomy" id="15368"/>
    <lineage>
        <taxon>Eukaryota</taxon>
        <taxon>Viridiplantae</taxon>
        <taxon>Streptophyta</taxon>
        <taxon>Embryophyta</taxon>
        <taxon>Tracheophyta</taxon>
        <taxon>Spermatophyta</taxon>
        <taxon>Magnoliopsida</taxon>
        <taxon>Liliopsida</taxon>
        <taxon>Poales</taxon>
        <taxon>Poaceae</taxon>
        <taxon>BOP clade</taxon>
        <taxon>Pooideae</taxon>
        <taxon>Stipodae</taxon>
        <taxon>Brachypodieae</taxon>
        <taxon>Brachypodium</taxon>
    </lineage>
</organism>
<dbReference type="InterPro" id="IPR038765">
    <property type="entry name" value="Papain-like_cys_pep_sf"/>
</dbReference>
<name>A0A0Q3Q251_BRADI</name>
<keyword evidence="3" id="KW-1185">Reference proteome</keyword>
<proteinExistence type="predicted"/>
<evidence type="ECO:0000313" key="2">
    <source>
        <dbReference type="EnsemblPlants" id="KQJ95713"/>
    </source>
</evidence>
<evidence type="ECO:0008006" key="4">
    <source>
        <dbReference type="Google" id="ProtNLM"/>
    </source>
</evidence>
<accession>A0A0Q3Q251</accession>
<dbReference type="Gramene" id="KQJ95713">
    <property type="protein sequence ID" value="KQJ95713"/>
    <property type="gene ID" value="BRADI_3g18652v3"/>
</dbReference>
<protein>
    <recommendedName>
        <fullName evidence="4">Ubiquitin-like protease family profile domain-containing protein</fullName>
    </recommendedName>
</protein>
<dbReference type="EnsemblPlants" id="KQJ95713">
    <property type="protein sequence ID" value="KQJ95713"/>
    <property type="gene ID" value="BRADI_3g18652v3"/>
</dbReference>
<reference evidence="1 2" key="1">
    <citation type="journal article" date="2010" name="Nature">
        <title>Genome sequencing and analysis of the model grass Brachypodium distachyon.</title>
        <authorList>
            <consortium name="International Brachypodium Initiative"/>
        </authorList>
    </citation>
    <scope>NUCLEOTIDE SEQUENCE [LARGE SCALE GENOMIC DNA]</scope>
    <source>
        <strain evidence="1 2">Bd21</strain>
    </source>
</reference>
<dbReference type="AlphaFoldDB" id="A0A0Q3Q251"/>
<evidence type="ECO:0000313" key="3">
    <source>
        <dbReference type="Proteomes" id="UP000008810"/>
    </source>
</evidence>
<sequence length="179" mass="21005">MQASAGSQQHAQQINVRIPRDYGFFDQETGNIQERPITFGVEFNELFHLFNRQKLDINLLRLWAAYQIREMRQMEVKKVAILDPVVFNYGVIGLEPEKDHSRTLAYKYLVACLAKYPDHDFILFLLNLEDHWVTLLICLPSLRCTTSIHYFRRRVFEVGTGNPSNHSLTLPGKWRPREN</sequence>
<dbReference type="SUPFAM" id="SSF54001">
    <property type="entry name" value="Cysteine proteinases"/>
    <property type="match status" value="1"/>
</dbReference>